<dbReference type="EMBL" id="JACSQO010000004">
    <property type="protein sequence ID" value="MBD7944366.1"/>
    <property type="molecule type" value="Genomic_DNA"/>
</dbReference>
<name>A0ABR8R971_9BACI</name>
<reference evidence="1 2" key="1">
    <citation type="submission" date="2020-08" db="EMBL/GenBank/DDBJ databases">
        <title>A Genomic Blueprint of the Chicken Gut Microbiome.</title>
        <authorList>
            <person name="Gilroy R."/>
            <person name="Ravi A."/>
            <person name="Getino M."/>
            <person name="Pursley I."/>
            <person name="Horton D.L."/>
            <person name="Alikhan N.-F."/>
            <person name="Baker D."/>
            <person name="Gharbi K."/>
            <person name="Hall N."/>
            <person name="Watson M."/>
            <person name="Adriaenssens E.M."/>
            <person name="Foster-Nyarko E."/>
            <person name="Jarju S."/>
            <person name="Secka A."/>
            <person name="Antonio M."/>
            <person name="Oren A."/>
            <person name="Chaudhuri R."/>
            <person name="La Ragione R.M."/>
            <person name="Hildebrand F."/>
            <person name="Pallen M.J."/>
        </authorList>
    </citation>
    <scope>NUCLEOTIDE SEQUENCE [LARGE SCALE GENOMIC DNA]</scope>
    <source>
        <strain evidence="1 2">Sa2BUA9</strain>
    </source>
</reference>
<keyword evidence="2" id="KW-1185">Reference proteome</keyword>
<comment type="caution">
    <text evidence="1">The sequence shown here is derived from an EMBL/GenBank/DDBJ whole genome shotgun (WGS) entry which is preliminary data.</text>
</comment>
<sequence length="124" mass="14903">MEYFEEAKAIWKKYVPRNGQSETVEGELIRAIEKLRYEAQNNGNANWDVEFVRFCDYIWDSLNDDVVFKHDELKEIKNDVDELRNSVSPVFDDELYDRIIDRIIEWGLVHYGPINRDLDPLQYR</sequence>
<evidence type="ECO:0000313" key="2">
    <source>
        <dbReference type="Proteomes" id="UP000640786"/>
    </source>
</evidence>
<evidence type="ECO:0000313" key="1">
    <source>
        <dbReference type="EMBL" id="MBD7944366.1"/>
    </source>
</evidence>
<proteinExistence type="predicted"/>
<gene>
    <name evidence="1" type="ORF">H9650_09590</name>
</gene>
<accession>A0ABR8R971</accession>
<protein>
    <submittedName>
        <fullName evidence="1">Uncharacterized protein</fullName>
    </submittedName>
</protein>
<organism evidence="1 2">
    <name type="scientific">Psychrobacillus faecigallinarum</name>
    <dbReference type="NCBI Taxonomy" id="2762235"/>
    <lineage>
        <taxon>Bacteria</taxon>
        <taxon>Bacillati</taxon>
        <taxon>Bacillota</taxon>
        <taxon>Bacilli</taxon>
        <taxon>Bacillales</taxon>
        <taxon>Bacillaceae</taxon>
        <taxon>Psychrobacillus</taxon>
    </lineage>
</organism>
<dbReference type="Proteomes" id="UP000640786">
    <property type="component" value="Unassembled WGS sequence"/>
</dbReference>